<evidence type="ECO:0000313" key="4">
    <source>
        <dbReference type="Proteomes" id="UP000239485"/>
    </source>
</evidence>
<dbReference type="InterPro" id="IPR011010">
    <property type="entry name" value="DNA_brk_join_enz"/>
</dbReference>
<evidence type="ECO:0000256" key="1">
    <source>
        <dbReference type="ARBA" id="ARBA00023172"/>
    </source>
</evidence>
<evidence type="ECO:0000259" key="2">
    <source>
        <dbReference type="PROSITE" id="PS51898"/>
    </source>
</evidence>
<accession>A0A2S6IC38</accession>
<reference evidence="3 4" key="1">
    <citation type="submission" date="2018-02" db="EMBL/GenBank/DDBJ databases">
        <title>Genomic Encyclopedia of Archaeal and Bacterial Type Strains, Phase II (KMG-II): from individual species to whole genera.</title>
        <authorList>
            <person name="Goeker M."/>
        </authorList>
    </citation>
    <scope>NUCLEOTIDE SEQUENCE [LARGE SCALE GENOMIC DNA]</scope>
    <source>
        <strain evidence="3 4">DSM 22857</strain>
    </source>
</reference>
<keyword evidence="4" id="KW-1185">Reference proteome</keyword>
<name>A0A2S6IC38_9ACTN</name>
<dbReference type="InterPro" id="IPR013762">
    <property type="entry name" value="Integrase-like_cat_sf"/>
</dbReference>
<dbReference type="GO" id="GO:0015074">
    <property type="term" value="P:DNA integration"/>
    <property type="evidence" value="ECO:0007669"/>
    <property type="project" value="InterPro"/>
</dbReference>
<protein>
    <submittedName>
        <fullName evidence="3">Phage integrase family protein</fullName>
    </submittedName>
</protein>
<dbReference type="PROSITE" id="PS51898">
    <property type="entry name" value="TYR_RECOMBINASE"/>
    <property type="match status" value="1"/>
</dbReference>
<gene>
    <name evidence="3" type="ORF">CLV92_12422</name>
</gene>
<dbReference type="SUPFAM" id="SSF56349">
    <property type="entry name" value="DNA breaking-rejoining enzymes"/>
    <property type="match status" value="1"/>
</dbReference>
<organism evidence="3 4">
    <name type="scientific">Kineococcus xinjiangensis</name>
    <dbReference type="NCBI Taxonomy" id="512762"/>
    <lineage>
        <taxon>Bacteria</taxon>
        <taxon>Bacillati</taxon>
        <taxon>Actinomycetota</taxon>
        <taxon>Actinomycetes</taxon>
        <taxon>Kineosporiales</taxon>
        <taxon>Kineosporiaceae</taxon>
        <taxon>Kineococcus</taxon>
    </lineage>
</organism>
<dbReference type="Pfam" id="PF00589">
    <property type="entry name" value="Phage_integrase"/>
    <property type="match status" value="1"/>
</dbReference>
<dbReference type="CDD" id="cd01189">
    <property type="entry name" value="INT_ICEBs1_C_like"/>
    <property type="match status" value="1"/>
</dbReference>
<proteinExistence type="predicted"/>
<evidence type="ECO:0000313" key="3">
    <source>
        <dbReference type="EMBL" id="PPK90796.1"/>
    </source>
</evidence>
<dbReference type="Gene3D" id="1.10.443.10">
    <property type="entry name" value="Intergrase catalytic core"/>
    <property type="match status" value="1"/>
</dbReference>
<dbReference type="InterPro" id="IPR002104">
    <property type="entry name" value="Integrase_catalytic"/>
</dbReference>
<dbReference type="AlphaFoldDB" id="A0A2S6IC38"/>
<dbReference type="Proteomes" id="UP000239485">
    <property type="component" value="Unassembled WGS sequence"/>
</dbReference>
<dbReference type="EMBL" id="PTJD01000024">
    <property type="protein sequence ID" value="PPK90796.1"/>
    <property type="molecule type" value="Genomic_DNA"/>
</dbReference>
<comment type="caution">
    <text evidence="3">The sequence shown here is derived from an EMBL/GenBank/DDBJ whole genome shotgun (WGS) entry which is preliminary data.</text>
</comment>
<dbReference type="GO" id="GO:0006310">
    <property type="term" value="P:DNA recombination"/>
    <property type="evidence" value="ECO:0007669"/>
    <property type="project" value="UniProtKB-KW"/>
</dbReference>
<keyword evidence="1" id="KW-0233">DNA recombination</keyword>
<feature type="domain" description="Tyr recombinase" evidence="2">
    <location>
        <begin position="1"/>
        <end position="90"/>
    </location>
</feature>
<sequence length="99" mass="10800">MGLVFTTPIGTPLDPSNFDKSFKELLSRADISAIRFHDLRHTFATFLIAEGTPPRVVMELLGHSQIGVTMNTYAHVLPIVSSPAVEQIARLLLGQPSTV</sequence>
<dbReference type="GO" id="GO:0003677">
    <property type="term" value="F:DNA binding"/>
    <property type="evidence" value="ECO:0007669"/>
    <property type="project" value="InterPro"/>
</dbReference>